<feature type="domain" description="PAC" evidence="2">
    <location>
        <begin position="202"/>
        <end position="256"/>
    </location>
</feature>
<evidence type="ECO:0000259" key="2">
    <source>
        <dbReference type="PROSITE" id="PS50113"/>
    </source>
</evidence>
<feature type="domain" description="PAC" evidence="2">
    <location>
        <begin position="80"/>
        <end position="134"/>
    </location>
</feature>
<dbReference type="RefSeq" id="WP_094267635.1">
    <property type="nucleotide sequence ID" value="NZ_NOIH01000007.1"/>
</dbReference>
<dbReference type="Proteomes" id="UP000215181">
    <property type="component" value="Unassembled WGS sequence"/>
</dbReference>
<feature type="domain" description="PAS" evidence="1">
    <location>
        <begin position="131"/>
        <end position="177"/>
    </location>
</feature>
<dbReference type="PROSITE" id="PS50112">
    <property type="entry name" value="PAS"/>
    <property type="match status" value="2"/>
</dbReference>
<feature type="domain" description="GGDEF" evidence="3">
    <location>
        <begin position="288"/>
        <end position="417"/>
    </location>
</feature>
<dbReference type="InterPro" id="IPR052155">
    <property type="entry name" value="Biofilm_reg_signaling"/>
</dbReference>
<dbReference type="NCBIfam" id="TIGR00254">
    <property type="entry name" value="GGDEF"/>
    <property type="match status" value="1"/>
</dbReference>
<gene>
    <name evidence="4" type="ORF">CGK74_06220</name>
</gene>
<comment type="caution">
    <text evidence="4">The sequence shown here is derived from an EMBL/GenBank/DDBJ whole genome shotgun (WGS) entry which is preliminary data.</text>
</comment>
<dbReference type="InterPro" id="IPR001610">
    <property type="entry name" value="PAC"/>
</dbReference>
<dbReference type="NCBIfam" id="TIGR00229">
    <property type="entry name" value="sensory_box"/>
    <property type="match status" value="2"/>
</dbReference>
<organism evidence="4 5">
    <name type="scientific">Thauera propionica</name>
    <dbReference type="NCBI Taxonomy" id="2019431"/>
    <lineage>
        <taxon>Bacteria</taxon>
        <taxon>Pseudomonadati</taxon>
        <taxon>Pseudomonadota</taxon>
        <taxon>Betaproteobacteria</taxon>
        <taxon>Rhodocyclales</taxon>
        <taxon>Zoogloeaceae</taxon>
        <taxon>Thauera</taxon>
    </lineage>
</organism>
<dbReference type="InterPro" id="IPR035965">
    <property type="entry name" value="PAS-like_dom_sf"/>
</dbReference>
<feature type="domain" description="PAS" evidence="1">
    <location>
        <begin position="37"/>
        <end position="79"/>
    </location>
</feature>
<dbReference type="SUPFAM" id="SSF55073">
    <property type="entry name" value="Nucleotide cyclase"/>
    <property type="match status" value="1"/>
</dbReference>
<dbReference type="SMART" id="SM00086">
    <property type="entry name" value="PAC"/>
    <property type="match status" value="2"/>
</dbReference>
<dbReference type="GO" id="GO:0003824">
    <property type="term" value="F:catalytic activity"/>
    <property type="evidence" value="ECO:0007669"/>
    <property type="project" value="UniProtKB-ARBA"/>
</dbReference>
<dbReference type="GO" id="GO:0006355">
    <property type="term" value="P:regulation of DNA-templated transcription"/>
    <property type="evidence" value="ECO:0007669"/>
    <property type="project" value="InterPro"/>
</dbReference>
<dbReference type="InterPro" id="IPR029787">
    <property type="entry name" value="Nucleotide_cyclase"/>
</dbReference>
<dbReference type="Pfam" id="PF13426">
    <property type="entry name" value="PAS_9"/>
    <property type="match status" value="1"/>
</dbReference>
<evidence type="ECO:0000259" key="3">
    <source>
        <dbReference type="PROSITE" id="PS50887"/>
    </source>
</evidence>
<evidence type="ECO:0000313" key="4">
    <source>
        <dbReference type="EMBL" id="OYD54397.1"/>
    </source>
</evidence>
<dbReference type="Pfam" id="PF00990">
    <property type="entry name" value="GGDEF"/>
    <property type="match status" value="1"/>
</dbReference>
<dbReference type="Pfam" id="PF00989">
    <property type="entry name" value="PAS"/>
    <property type="match status" value="1"/>
</dbReference>
<dbReference type="PROSITE" id="PS50887">
    <property type="entry name" value="GGDEF"/>
    <property type="match status" value="1"/>
</dbReference>
<protein>
    <submittedName>
        <fullName evidence="4">Sensor domain-containing diguanylate cyclase</fullName>
    </submittedName>
</protein>
<name>A0A235F0N6_9RHOO</name>
<dbReference type="EMBL" id="NOIH01000007">
    <property type="protein sequence ID" value="OYD54397.1"/>
    <property type="molecule type" value="Genomic_DNA"/>
</dbReference>
<dbReference type="InterPro" id="IPR000700">
    <property type="entry name" value="PAS-assoc_C"/>
</dbReference>
<evidence type="ECO:0000259" key="1">
    <source>
        <dbReference type="PROSITE" id="PS50112"/>
    </source>
</evidence>
<dbReference type="InterPro" id="IPR013767">
    <property type="entry name" value="PAS_fold"/>
</dbReference>
<accession>A0A235F0N6</accession>
<dbReference type="InterPro" id="IPR000160">
    <property type="entry name" value="GGDEF_dom"/>
</dbReference>
<sequence>MSTSQLQLFQSAVMQSWNAIVITDADLAAGCCVEIANPAFCAMTGYSLDELRGRPLKMLQGPDTDPAVIDHLRACLREARFFEGTTTNYRKDGSSYIVRWNISPVRDDDGVLTHFISVQQDISEHVRTERENRLLARALDATSDPVLLTDAQARIIFANTAFVEVTGYPASEIRGRTPALFKSGAHDDAFYAGLRSSLASGQDFRATFINRRRDGSLYHAEQSISPICDEAGRITHYVSVSKDISQRVDMEQALRDAATRDKLTGLYNRHRGEQLLEEAAAEARTGGGPLTVIVCDVDHFKQVNDRFGHPAGDRILIEVSGILRQSVRGRDAVIRWGGEEFVIVLDACPQAAAIDLAERIRVRIAAHRDVEVGRVTLSLGLATLAPAESTDELIARADAALYQAKRGGRDRLCVAESRG</sequence>
<evidence type="ECO:0000313" key="5">
    <source>
        <dbReference type="Proteomes" id="UP000215181"/>
    </source>
</evidence>
<dbReference type="Gene3D" id="3.30.70.270">
    <property type="match status" value="1"/>
</dbReference>
<dbReference type="AlphaFoldDB" id="A0A235F0N6"/>
<dbReference type="PANTHER" id="PTHR44757:SF2">
    <property type="entry name" value="BIOFILM ARCHITECTURE MAINTENANCE PROTEIN MBAA"/>
    <property type="match status" value="1"/>
</dbReference>
<dbReference type="OrthoDB" id="9813903at2"/>
<dbReference type="SMART" id="SM00267">
    <property type="entry name" value="GGDEF"/>
    <property type="match status" value="1"/>
</dbReference>
<dbReference type="SUPFAM" id="SSF55785">
    <property type="entry name" value="PYP-like sensor domain (PAS domain)"/>
    <property type="match status" value="2"/>
</dbReference>
<dbReference type="CDD" id="cd01949">
    <property type="entry name" value="GGDEF"/>
    <property type="match status" value="1"/>
</dbReference>
<dbReference type="InterPro" id="IPR000014">
    <property type="entry name" value="PAS"/>
</dbReference>
<dbReference type="Gene3D" id="3.30.450.20">
    <property type="entry name" value="PAS domain"/>
    <property type="match status" value="2"/>
</dbReference>
<dbReference type="PANTHER" id="PTHR44757">
    <property type="entry name" value="DIGUANYLATE CYCLASE DGCP"/>
    <property type="match status" value="1"/>
</dbReference>
<dbReference type="PROSITE" id="PS50113">
    <property type="entry name" value="PAC"/>
    <property type="match status" value="2"/>
</dbReference>
<dbReference type="SMART" id="SM00091">
    <property type="entry name" value="PAS"/>
    <property type="match status" value="2"/>
</dbReference>
<dbReference type="FunFam" id="3.30.70.270:FF:000001">
    <property type="entry name" value="Diguanylate cyclase domain protein"/>
    <property type="match status" value="1"/>
</dbReference>
<proteinExistence type="predicted"/>
<dbReference type="CDD" id="cd00130">
    <property type="entry name" value="PAS"/>
    <property type="match status" value="2"/>
</dbReference>
<reference evidence="4 5" key="1">
    <citation type="submission" date="2017-07" db="EMBL/GenBank/DDBJ databases">
        <title>Thauera sp. KNDSS-Mac4 genome sequence and assembly.</title>
        <authorList>
            <person name="Mayilraj S."/>
        </authorList>
    </citation>
    <scope>NUCLEOTIDE SEQUENCE [LARGE SCALE GENOMIC DNA]</scope>
    <source>
        <strain evidence="4 5">KNDSS-Mac4</strain>
    </source>
</reference>
<keyword evidence="5" id="KW-1185">Reference proteome</keyword>
<dbReference type="InterPro" id="IPR043128">
    <property type="entry name" value="Rev_trsase/Diguanyl_cyclase"/>
</dbReference>